<protein>
    <submittedName>
        <fullName evidence="4">SMB domain-containing protein</fullName>
    </submittedName>
</protein>
<evidence type="ECO:0000313" key="3">
    <source>
        <dbReference type="Proteomes" id="UP000274131"/>
    </source>
</evidence>
<dbReference type="OrthoDB" id="5874082at2759"/>
<dbReference type="EMBL" id="UXUI01008314">
    <property type="protein sequence ID" value="VDD91170.1"/>
    <property type="molecule type" value="Genomic_DNA"/>
</dbReference>
<reference evidence="4" key="1">
    <citation type="submission" date="2017-02" db="UniProtKB">
        <authorList>
            <consortium name="WormBaseParasite"/>
        </authorList>
    </citation>
    <scope>IDENTIFICATION</scope>
</reference>
<dbReference type="WBParaSite" id="EVEC_0000631001-mRNA-1">
    <property type="protein sequence ID" value="EVEC_0000631001-mRNA-1"/>
    <property type="gene ID" value="EVEC_0000631001"/>
</dbReference>
<organism evidence="4">
    <name type="scientific">Enterobius vermicularis</name>
    <name type="common">Human pinworm</name>
    <dbReference type="NCBI Taxonomy" id="51028"/>
    <lineage>
        <taxon>Eukaryota</taxon>
        <taxon>Metazoa</taxon>
        <taxon>Ecdysozoa</taxon>
        <taxon>Nematoda</taxon>
        <taxon>Chromadorea</taxon>
        <taxon>Rhabditida</taxon>
        <taxon>Spirurina</taxon>
        <taxon>Oxyuridomorpha</taxon>
        <taxon>Oxyuroidea</taxon>
        <taxon>Oxyuridae</taxon>
        <taxon>Enterobius</taxon>
    </lineage>
</organism>
<dbReference type="Proteomes" id="UP000274131">
    <property type="component" value="Unassembled WGS sequence"/>
</dbReference>
<keyword evidence="1" id="KW-0732">Signal</keyword>
<sequence length="171" mass="18224">MLGRVLCGISFALMLNTAVAGDSITDTKSGATSCPPGVGSITGALGSSLGINGMGQVCGKNSPFHYYECCGTGYAECCFRLQYDVSSADAKMTGIMEVCRLCSVLRTTFGRRDLYIVIFEFPRIRIQNNPATLRLRNVLPVSVTESLPDSTCTGLSFTAYAICLSSQQMAV</sequence>
<feature type="chain" id="PRO_5043122720" evidence="1">
    <location>
        <begin position="22"/>
        <end position="171"/>
    </location>
</feature>
<accession>A0A0N4V7P0</accession>
<reference evidence="2 3" key="2">
    <citation type="submission" date="2018-10" db="EMBL/GenBank/DDBJ databases">
        <authorList>
            <consortium name="Pathogen Informatics"/>
        </authorList>
    </citation>
    <scope>NUCLEOTIDE SEQUENCE [LARGE SCALE GENOMIC DNA]</scope>
</reference>
<keyword evidence="3" id="KW-1185">Reference proteome</keyword>
<feature type="signal peptide" evidence="1">
    <location>
        <begin position="1"/>
        <end position="21"/>
    </location>
</feature>
<proteinExistence type="predicted"/>
<dbReference type="AlphaFoldDB" id="A0A0N4V7P0"/>
<evidence type="ECO:0000313" key="2">
    <source>
        <dbReference type="EMBL" id="VDD91170.1"/>
    </source>
</evidence>
<dbReference type="InterPro" id="IPR022559">
    <property type="entry name" value="SUP-1-like"/>
</dbReference>
<evidence type="ECO:0000313" key="4">
    <source>
        <dbReference type="WBParaSite" id="EVEC_0000631001-mRNA-1"/>
    </source>
</evidence>
<gene>
    <name evidence="2" type="ORF">EVEC_LOCUS5921</name>
</gene>
<evidence type="ECO:0000256" key="1">
    <source>
        <dbReference type="SAM" id="SignalP"/>
    </source>
</evidence>
<dbReference type="Pfam" id="PF10853">
    <property type="entry name" value="DUF2650"/>
    <property type="match status" value="1"/>
</dbReference>
<name>A0A0N4V7P0_ENTVE</name>